<dbReference type="InterPro" id="IPR011335">
    <property type="entry name" value="Restrct_endonuc-II-like"/>
</dbReference>
<feature type="domain" description="Type II restriction endonuclease EcoO109IR" evidence="1">
    <location>
        <begin position="8"/>
        <end position="206"/>
    </location>
</feature>
<comment type="caution">
    <text evidence="2">The sequence shown here is derived from an EMBL/GenBank/DDBJ whole genome shotgun (WGS) entry which is preliminary data.</text>
</comment>
<dbReference type="SUPFAM" id="SSF52980">
    <property type="entry name" value="Restriction endonuclease-like"/>
    <property type="match status" value="1"/>
</dbReference>
<proteinExistence type="predicted"/>
<evidence type="ECO:0000313" key="2">
    <source>
        <dbReference type="EMBL" id="NDV43079.1"/>
    </source>
</evidence>
<organism evidence="2 3">
    <name type="scientific">Flagellimonas sediminis</name>
    <dbReference type="NCBI Taxonomy" id="2696468"/>
    <lineage>
        <taxon>Bacteria</taxon>
        <taxon>Pseudomonadati</taxon>
        <taxon>Bacteroidota</taxon>
        <taxon>Flavobacteriia</taxon>
        <taxon>Flavobacteriales</taxon>
        <taxon>Flavobacteriaceae</taxon>
        <taxon>Flagellimonas</taxon>
    </lineage>
</organism>
<dbReference type="Proteomes" id="UP000468707">
    <property type="component" value="Unassembled WGS sequence"/>
</dbReference>
<protein>
    <submittedName>
        <fullName evidence="2">Cytosolic protein</fullName>
    </submittedName>
</protein>
<dbReference type="RefSeq" id="WP_163634496.1">
    <property type="nucleotide sequence ID" value="NZ_JAAAMI010000003.1"/>
</dbReference>
<evidence type="ECO:0000313" key="3">
    <source>
        <dbReference type="Proteomes" id="UP000468707"/>
    </source>
</evidence>
<accession>A0A6I5KTP9</accession>
<evidence type="ECO:0000259" key="1">
    <source>
        <dbReference type="Pfam" id="PF14511"/>
    </source>
</evidence>
<name>A0A6I5KTP9_9FLAO</name>
<keyword evidence="3" id="KW-1185">Reference proteome</keyword>
<dbReference type="Pfam" id="PF14511">
    <property type="entry name" value="RE_EcoO109I"/>
    <property type="match status" value="1"/>
</dbReference>
<gene>
    <name evidence="2" type="ORF">GTK07_07030</name>
</gene>
<dbReference type="AlphaFoldDB" id="A0A6I5KTP9"/>
<dbReference type="InterPro" id="IPR032793">
    <property type="entry name" value="RE_EcoO109IR"/>
</dbReference>
<sequence>MNELNLDNVNQYVEDNIGTFHSKRIEKVKSLKLKDVLKKKNPYLFRAKNVLIATDLVKGIVDAYMSSSEEGIFGDWLEGLAIFINESVYNGRKSGIPGVDLEFDRDGIRNIVSIKSGPNWGNDSQYKKMIDNFNSARRVLRTSGSMVQVKAVCGCCYGKSSKRFEYKEKGDYYKLCGQSFWQFISGDSELYKEIIIPLGYKAQEKNEEFYESYSQMINKFTTEFANDFCDENNSIDWNKLIEFNSKKN</sequence>
<reference evidence="2 3" key="1">
    <citation type="submission" date="2020-01" db="EMBL/GenBank/DDBJ databases">
        <title>Muricauda sediminis sp.nov. 40Bstr401.</title>
        <authorList>
            <person name="Xue Z."/>
            <person name="Zhu S."/>
            <person name="Ren N."/>
            <person name="Chen T."/>
            <person name="Chen X."/>
            <person name="Chen J."/>
            <person name="Yang J."/>
        </authorList>
    </citation>
    <scope>NUCLEOTIDE SEQUENCE [LARGE SCALE GENOMIC DNA]</scope>
    <source>
        <strain evidence="2 3">40Bstr401</strain>
    </source>
</reference>
<dbReference type="CDD" id="cd22345">
    <property type="entry name" value="PDDEXK_nuclease"/>
    <property type="match status" value="1"/>
</dbReference>
<dbReference type="EMBL" id="JAAAMI010000003">
    <property type="protein sequence ID" value="NDV43079.1"/>
    <property type="molecule type" value="Genomic_DNA"/>
</dbReference>